<keyword evidence="4" id="KW-1185">Reference proteome</keyword>
<reference evidence="3 4" key="1">
    <citation type="submission" date="2017-05" db="EMBL/GenBank/DDBJ databases">
        <authorList>
            <person name="Varghese N."/>
            <person name="Submissions S."/>
        </authorList>
    </citation>
    <scope>NUCLEOTIDE SEQUENCE [LARGE SCALE GENOMIC DNA]</scope>
    <source>
        <strain evidence="3 4">DSM 26001</strain>
    </source>
</reference>
<dbReference type="RefSeq" id="WP_283443916.1">
    <property type="nucleotide sequence ID" value="NZ_FXUL01000017.1"/>
</dbReference>
<evidence type="ECO:0008006" key="5">
    <source>
        <dbReference type="Google" id="ProtNLM"/>
    </source>
</evidence>
<gene>
    <name evidence="3" type="ORF">SAMN06295970_11712</name>
</gene>
<protein>
    <recommendedName>
        <fullName evidence="5">Chemotaxis protein</fullName>
    </recommendedName>
</protein>
<organism evidence="3 4">
    <name type="scientific">Noviherbaspirillum suwonense</name>
    <dbReference type="NCBI Taxonomy" id="1224511"/>
    <lineage>
        <taxon>Bacteria</taxon>
        <taxon>Pseudomonadati</taxon>
        <taxon>Pseudomonadota</taxon>
        <taxon>Betaproteobacteria</taxon>
        <taxon>Burkholderiales</taxon>
        <taxon>Oxalobacteraceae</taxon>
        <taxon>Noviherbaspirillum</taxon>
    </lineage>
</organism>
<sequence>MSLFSSAAVRALAPHLMDLVKGVLPLFTPEKEAAEALPEKVDDVQQRQIGELQQAATMQAKALQELAERSEASMRALEAELAAQKRMTMGALALAVVAALLALWAGLH</sequence>
<keyword evidence="1" id="KW-0175">Coiled coil</keyword>
<evidence type="ECO:0000313" key="4">
    <source>
        <dbReference type="Proteomes" id="UP001158049"/>
    </source>
</evidence>
<keyword evidence="2" id="KW-0472">Membrane</keyword>
<dbReference type="EMBL" id="FXUL01000017">
    <property type="protein sequence ID" value="SMP71375.1"/>
    <property type="molecule type" value="Genomic_DNA"/>
</dbReference>
<evidence type="ECO:0000313" key="3">
    <source>
        <dbReference type="EMBL" id="SMP71375.1"/>
    </source>
</evidence>
<comment type="caution">
    <text evidence="3">The sequence shown here is derived from an EMBL/GenBank/DDBJ whole genome shotgun (WGS) entry which is preliminary data.</text>
</comment>
<dbReference type="Proteomes" id="UP001158049">
    <property type="component" value="Unassembled WGS sequence"/>
</dbReference>
<keyword evidence="2" id="KW-1133">Transmembrane helix</keyword>
<keyword evidence="2" id="KW-0812">Transmembrane</keyword>
<accession>A0ABY1QH21</accession>
<evidence type="ECO:0000256" key="1">
    <source>
        <dbReference type="SAM" id="Coils"/>
    </source>
</evidence>
<feature type="coiled-coil region" evidence="1">
    <location>
        <begin position="60"/>
        <end position="87"/>
    </location>
</feature>
<feature type="transmembrane region" description="Helical" evidence="2">
    <location>
        <begin position="89"/>
        <end position="107"/>
    </location>
</feature>
<name>A0ABY1QH21_9BURK</name>
<evidence type="ECO:0000256" key="2">
    <source>
        <dbReference type="SAM" id="Phobius"/>
    </source>
</evidence>
<proteinExistence type="predicted"/>